<accession>A0AAV9DG70</accession>
<evidence type="ECO:0000256" key="1">
    <source>
        <dbReference type="ARBA" id="ARBA00004167"/>
    </source>
</evidence>
<dbReference type="Proteomes" id="UP001180020">
    <property type="component" value="Unassembled WGS sequence"/>
</dbReference>
<dbReference type="EMBL" id="JAUJYO010000013">
    <property type="protein sequence ID" value="KAK1299984.1"/>
    <property type="molecule type" value="Genomic_DNA"/>
</dbReference>
<feature type="domain" description="Late embryogenesis abundant protein LEA-2 subgroup" evidence="7">
    <location>
        <begin position="120"/>
        <end position="190"/>
    </location>
</feature>
<evidence type="ECO:0000256" key="2">
    <source>
        <dbReference type="ARBA" id="ARBA00022692"/>
    </source>
</evidence>
<evidence type="ECO:0000313" key="9">
    <source>
        <dbReference type="Proteomes" id="UP001180020"/>
    </source>
</evidence>
<reference evidence="8" key="2">
    <citation type="submission" date="2023-06" db="EMBL/GenBank/DDBJ databases">
        <authorList>
            <person name="Ma L."/>
            <person name="Liu K.-W."/>
            <person name="Li Z."/>
            <person name="Hsiao Y.-Y."/>
            <person name="Qi Y."/>
            <person name="Fu T."/>
            <person name="Tang G."/>
            <person name="Zhang D."/>
            <person name="Sun W.-H."/>
            <person name="Liu D.-K."/>
            <person name="Li Y."/>
            <person name="Chen G.-Z."/>
            <person name="Liu X.-D."/>
            <person name="Liao X.-Y."/>
            <person name="Jiang Y.-T."/>
            <person name="Yu X."/>
            <person name="Hao Y."/>
            <person name="Huang J."/>
            <person name="Zhao X.-W."/>
            <person name="Ke S."/>
            <person name="Chen Y.-Y."/>
            <person name="Wu W.-L."/>
            <person name="Hsu J.-L."/>
            <person name="Lin Y.-F."/>
            <person name="Huang M.-D."/>
            <person name="Li C.-Y."/>
            <person name="Huang L."/>
            <person name="Wang Z.-W."/>
            <person name="Zhao X."/>
            <person name="Zhong W.-Y."/>
            <person name="Peng D.-H."/>
            <person name="Ahmad S."/>
            <person name="Lan S."/>
            <person name="Zhang J.-S."/>
            <person name="Tsai W.-C."/>
            <person name="Van De Peer Y."/>
            <person name="Liu Z.-J."/>
        </authorList>
    </citation>
    <scope>NUCLEOTIDE SEQUENCE</scope>
    <source>
        <strain evidence="8">CP</strain>
        <tissue evidence="8">Leaves</tissue>
    </source>
</reference>
<dbReference type="Pfam" id="PF03168">
    <property type="entry name" value="LEA_2"/>
    <property type="match status" value="1"/>
</dbReference>
<gene>
    <name evidence="8" type="ORF">QJS10_CPB13g01472</name>
</gene>
<proteinExistence type="predicted"/>
<dbReference type="InterPro" id="IPR004864">
    <property type="entry name" value="LEA_2"/>
</dbReference>
<dbReference type="PANTHER" id="PTHR31234">
    <property type="entry name" value="LATE EMBRYOGENESIS ABUNDANT (LEA) HYDROXYPROLINE-RICH GLYCOPROTEIN FAMILY"/>
    <property type="match status" value="1"/>
</dbReference>
<feature type="compositionally biased region" description="Pro residues" evidence="5">
    <location>
        <begin position="19"/>
        <end position="28"/>
    </location>
</feature>
<feature type="transmembrane region" description="Helical" evidence="6">
    <location>
        <begin position="66"/>
        <end position="88"/>
    </location>
</feature>
<evidence type="ECO:0000256" key="5">
    <source>
        <dbReference type="SAM" id="MobiDB-lite"/>
    </source>
</evidence>
<reference evidence="8" key="1">
    <citation type="journal article" date="2023" name="Nat. Commun.">
        <title>Diploid and tetraploid genomes of Acorus and the evolution of monocots.</title>
        <authorList>
            <person name="Ma L."/>
            <person name="Liu K.W."/>
            <person name="Li Z."/>
            <person name="Hsiao Y.Y."/>
            <person name="Qi Y."/>
            <person name="Fu T."/>
            <person name="Tang G.D."/>
            <person name="Zhang D."/>
            <person name="Sun W.H."/>
            <person name="Liu D.K."/>
            <person name="Li Y."/>
            <person name="Chen G.Z."/>
            <person name="Liu X.D."/>
            <person name="Liao X.Y."/>
            <person name="Jiang Y.T."/>
            <person name="Yu X."/>
            <person name="Hao Y."/>
            <person name="Huang J."/>
            <person name="Zhao X.W."/>
            <person name="Ke S."/>
            <person name="Chen Y.Y."/>
            <person name="Wu W.L."/>
            <person name="Hsu J.L."/>
            <person name="Lin Y.F."/>
            <person name="Huang M.D."/>
            <person name="Li C.Y."/>
            <person name="Huang L."/>
            <person name="Wang Z.W."/>
            <person name="Zhao X."/>
            <person name="Zhong W.Y."/>
            <person name="Peng D.H."/>
            <person name="Ahmad S."/>
            <person name="Lan S."/>
            <person name="Zhang J.S."/>
            <person name="Tsai W.C."/>
            <person name="Van de Peer Y."/>
            <person name="Liu Z.J."/>
        </authorList>
    </citation>
    <scope>NUCLEOTIDE SEQUENCE</scope>
    <source>
        <strain evidence="8">CP</strain>
    </source>
</reference>
<feature type="region of interest" description="Disordered" evidence="5">
    <location>
        <begin position="1"/>
        <end position="32"/>
    </location>
</feature>
<comment type="subcellular location">
    <subcellularLocation>
        <location evidence="1">Membrane</location>
        <topology evidence="1">Single-pass membrane protein</topology>
    </subcellularLocation>
</comment>
<comment type="caution">
    <text evidence="8">The sequence shown here is derived from an EMBL/GenBank/DDBJ whole genome shotgun (WGS) entry which is preliminary data.</text>
</comment>
<evidence type="ECO:0000313" key="8">
    <source>
        <dbReference type="EMBL" id="KAK1299984.1"/>
    </source>
</evidence>
<keyword evidence="3 6" id="KW-1133">Transmembrane helix</keyword>
<dbReference type="PANTHER" id="PTHR31234:SF55">
    <property type="entry name" value="LATE EMBRYOGENESIS ABUNDANT (LEA) HYDROXYPROLINE-RICH GLYCOPROTEIN FAMILY"/>
    <property type="match status" value="1"/>
</dbReference>
<sequence>MSTYPKPPEVTVTGYPASSAPPPPPPPFTASTAYPYPAPPPPPYAAPYHHPYQPYQSPYRLFLRPLMIIAAAVLLAAGITTFIVWLVIRPRLPEFSVSSASVSGLSTDAQSLTASFDVAFSVRNPSKKAGIGYDGVEAAVFYGGDSVVKTTLPPFYQGSGNSTVVRARLVAAGTYVPSGMVKGIADDRAAKGTVSFGFAIRAAAYFRSGAWRPRQHLLTVYCDGVPFRFANSTAGVFSGPQKPCKVDFV</sequence>
<dbReference type="InterPro" id="IPR044839">
    <property type="entry name" value="NDR1-like"/>
</dbReference>
<dbReference type="GO" id="GO:0005886">
    <property type="term" value="C:plasma membrane"/>
    <property type="evidence" value="ECO:0007669"/>
    <property type="project" value="TreeGrafter"/>
</dbReference>
<keyword evidence="4 6" id="KW-0472">Membrane</keyword>
<dbReference type="AlphaFoldDB" id="A0AAV9DG70"/>
<evidence type="ECO:0000256" key="3">
    <source>
        <dbReference type="ARBA" id="ARBA00022989"/>
    </source>
</evidence>
<dbReference type="GO" id="GO:0098542">
    <property type="term" value="P:defense response to other organism"/>
    <property type="evidence" value="ECO:0007669"/>
    <property type="project" value="InterPro"/>
</dbReference>
<protein>
    <recommendedName>
        <fullName evidence="7">Late embryogenesis abundant protein LEA-2 subgroup domain-containing protein</fullName>
    </recommendedName>
</protein>
<evidence type="ECO:0000259" key="7">
    <source>
        <dbReference type="Pfam" id="PF03168"/>
    </source>
</evidence>
<evidence type="ECO:0000256" key="4">
    <source>
        <dbReference type="ARBA" id="ARBA00023136"/>
    </source>
</evidence>
<keyword evidence="9" id="KW-1185">Reference proteome</keyword>
<evidence type="ECO:0000256" key="6">
    <source>
        <dbReference type="SAM" id="Phobius"/>
    </source>
</evidence>
<organism evidence="8 9">
    <name type="scientific">Acorus calamus</name>
    <name type="common">Sweet flag</name>
    <dbReference type="NCBI Taxonomy" id="4465"/>
    <lineage>
        <taxon>Eukaryota</taxon>
        <taxon>Viridiplantae</taxon>
        <taxon>Streptophyta</taxon>
        <taxon>Embryophyta</taxon>
        <taxon>Tracheophyta</taxon>
        <taxon>Spermatophyta</taxon>
        <taxon>Magnoliopsida</taxon>
        <taxon>Liliopsida</taxon>
        <taxon>Acoraceae</taxon>
        <taxon>Acorus</taxon>
    </lineage>
</organism>
<name>A0AAV9DG70_ACOCL</name>
<keyword evidence="2 6" id="KW-0812">Transmembrane</keyword>